<organism evidence="4 5">
    <name type="scientific">Streptomyces lasiicapitis</name>
    <dbReference type="NCBI Taxonomy" id="1923961"/>
    <lineage>
        <taxon>Bacteria</taxon>
        <taxon>Bacillati</taxon>
        <taxon>Actinomycetota</taxon>
        <taxon>Actinomycetes</taxon>
        <taxon>Kitasatosporales</taxon>
        <taxon>Streptomycetaceae</taxon>
        <taxon>Streptomyces</taxon>
    </lineage>
</organism>
<evidence type="ECO:0000256" key="3">
    <source>
        <dbReference type="RuleBase" id="RU000363"/>
    </source>
</evidence>
<evidence type="ECO:0000313" key="5">
    <source>
        <dbReference type="Proteomes" id="UP000656881"/>
    </source>
</evidence>
<accession>A0ABQ2MRS7</accession>
<dbReference type="InterPro" id="IPR002347">
    <property type="entry name" value="SDR_fam"/>
</dbReference>
<evidence type="ECO:0000256" key="2">
    <source>
        <dbReference type="ARBA" id="ARBA00023002"/>
    </source>
</evidence>
<keyword evidence="5" id="KW-1185">Reference proteome</keyword>
<dbReference type="EMBL" id="BMNG01000020">
    <property type="protein sequence ID" value="GGO57016.1"/>
    <property type="molecule type" value="Genomic_DNA"/>
</dbReference>
<name>A0ABQ2MRS7_9ACTN</name>
<dbReference type="Gene3D" id="3.40.50.720">
    <property type="entry name" value="NAD(P)-binding Rossmann-like Domain"/>
    <property type="match status" value="1"/>
</dbReference>
<comment type="caution">
    <text evidence="4">The sequence shown here is derived from an EMBL/GenBank/DDBJ whole genome shotgun (WGS) entry which is preliminary data.</text>
</comment>
<dbReference type="Proteomes" id="UP000656881">
    <property type="component" value="Unassembled WGS sequence"/>
</dbReference>
<dbReference type="InterPro" id="IPR036291">
    <property type="entry name" value="NAD(P)-bd_dom_sf"/>
</dbReference>
<dbReference type="PROSITE" id="PS00061">
    <property type="entry name" value="ADH_SHORT"/>
    <property type="match status" value="1"/>
</dbReference>
<keyword evidence="2" id="KW-0560">Oxidoreductase</keyword>
<proteinExistence type="inferred from homology"/>
<dbReference type="InterPro" id="IPR020904">
    <property type="entry name" value="Sc_DH/Rdtase_CS"/>
</dbReference>
<sequence length="247" mass="25657">MVAGASSGIGAATAGVLSRAGYSLVLGARRMDRLHSVAAPLGAKAIPLDVTDRDSVASFCVDVPKCDLLVNSAGCALGLSEVADADDAEWRWMYEVNVLGTMRMIRTLSPALKTAPAGHVILVGSIAGYQPYAGGAGYNAAKFAVRGVAGALRQELLGTGVRLTEIAPGHVRTEFALVRFGGDRSRADAVYAGMTPLAAEDVAEAIGWAASRPSHVNVDHLRIQSVDQATTTLVHREGSQESTGAWS</sequence>
<dbReference type="PRINTS" id="PR00080">
    <property type="entry name" value="SDRFAMILY"/>
</dbReference>
<dbReference type="PANTHER" id="PTHR42901">
    <property type="entry name" value="ALCOHOL DEHYDROGENASE"/>
    <property type="match status" value="1"/>
</dbReference>
<comment type="similarity">
    <text evidence="1 3">Belongs to the short-chain dehydrogenases/reductases (SDR) family.</text>
</comment>
<evidence type="ECO:0000256" key="1">
    <source>
        <dbReference type="ARBA" id="ARBA00006484"/>
    </source>
</evidence>
<dbReference type="SUPFAM" id="SSF51735">
    <property type="entry name" value="NAD(P)-binding Rossmann-fold domains"/>
    <property type="match status" value="1"/>
</dbReference>
<reference evidence="5" key="1">
    <citation type="journal article" date="2019" name="Int. J. Syst. Evol. Microbiol.">
        <title>The Global Catalogue of Microorganisms (GCM) 10K type strain sequencing project: providing services to taxonomists for standard genome sequencing and annotation.</title>
        <authorList>
            <consortium name="The Broad Institute Genomics Platform"/>
            <consortium name="The Broad Institute Genome Sequencing Center for Infectious Disease"/>
            <person name="Wu L."/>
            <person name="Ma J."/>
        </authorList>
    </citation>
    <scope>NUCLEOTIDE SEQUENCE [LARGE SCALE GENOMIC DNA]</scope>
    <source>
        <strain evidence="5">CGMCC 4.7349</strain>
    </source>
</reference>
<protein>
    <submittedName>
        <fullName evidence="4">Short chain dehydrogenase/reductase</fullName>
    </submittedName>
</protein>
<dbReference type="Pfam" id="PF00106">
    <property type="entry name" value="adh_short"/>
    <property type="match status" value="1"/>
</dbReference>
<evidence type="ECO:0000313" key="4">
    <source>
        <dbReference type="EMBL" id="GGO57016.1"/>
    </source>
</evidence>
<dbReference type="PRINTS" id="PR00081">
    <property type="entry name" value="GDHRDH"/>
</dbReference>
<dbReference type="PANTHER" id="PTHR42901:SF1">
    <property type="entry name" value="ALCOHOL DEHYDROGENASE"/>
    <property type="match status" value="1"/>
</dbReference>
<gene>
    <name evidence="4" type="ORF">GCM10012286_72850</name>
</gene>